<dbReference type="EMBL" id="BPVZ01000044">
    <property type="protein sequence ID" value="GKV15946.1"/>
    <property type="molecule type" value="Genomic_DNA"/>
</dbReference>
<keyword evidence="2" id="KW-1185">Reference proteome</keyword>
<protein>
    <submittedName>
        <fullName evidence="1">Uncharacterized protein</fullName>
    </submittedName>
</protein>
<gene>
    <name evidence="1" type="ORF">SLEP1_g26669</name>
</gene>
<organism evidence="1 2">
    <name type="scientific">Rubroshorea leprosula</name>
    <dbReference type="NCBI Taxonomy" id="152421"/>
    <lineage>
        <taxon>Eukaryota</taxon>
        <taxon>Viridiplantae</taxon>
        <taxon>Streptophyta</taxon>
        <taxon>Embryophyta</taxon>
        <taxon>Tracheophyta</taxon>
        <taxon>Spermatophyta</taxon>
        <taxon>Magnoliopsida</taxon>
        <taxon>eudicotyledons</taxon>
        <taxon>Gunneridae</taxon>
        <taxon>Pentapetalae</taxon>
        <taxon>rosids</taxon>
        <taxon>malvids</taxon>
        <taxon>Malvales</taxon>
        <taxon>Dipterocarpaceae</taxon>
        <taxon>Rubroshorea</taxon>
    </lineage>
</organism>
<evidence type="ECO:0000313" key="2">
    <source>
        <dbReference type="Proteomes" id="UP001054252"/>
    </source>
</evidence>
<dbReference type="AlphaFoldDB" id="A0AAV5JU55"/>
<comment type="caution">
    <text evidence="1">The sequence shown here is derived from an EMBL/GenBank/DDBJ whole genome shotgun (WGS) entry which is preliminary data.</text>
</comment>
<accession>A0AAV5JU55</accession>
<reference evidence="1 2" key="1">
    <citation type="journal article" date="2021" name="Commun. Biol.">
        <title>The genome of Shorea leprosula (Dipterocarpaceae) highlights the ecological relevance of drought in aseasonal tropical rainforests.</title>
        <authorList>
            <person name="Ng K.K.S."/>
            <person name="Kobayashi M.J."/>
            <person name="Fawcett J.A."/>
            <person name="Hatakeyama M."/>
            <person name="Paape T."/>
            <person name="Ng C.H."/>
            <person name="Ang C.C."/>
            <person name="Tnah L.H."/>
            <person name="Lee C.T."/>
            <person name="Nishiyama T."/>
            <person name="Sese J."/>
            <person name="O'Brien M.J."/>
            <person name="Copetti D."/>
            <person name="Mohd Noor M.I."/>
            <person name="Ong R.C."/>
            <person name="Putra M."/>
            <person name="Sireger I.Z."/>
            <person name="Indrioko S."/>
            <person name="Kosugi Y."/>
            <person name="Izuno A."/>
            <person name="Isagi Y."/>
            <person name="Lee S.L."/>
            <person name="Shimizu K.K."/>
        </authorList>
    </citation>
    <scope>NUCLEOTIDE SEQUENCE [LARGE SCALE GENOMIC DNA]</scope>
    <source>
        <strain evidence="1">214</strain>
    </source>
</reference>
<sequence>MHMYFEHGHICILVTFIMHTYSNTTQCFMQHLFIYEFSIEGCDSRAMLQ</sequence>
<proteinExistence type="predicted"/>
<dbReference type="Proteomes" id="UP001054252">
    <property type="component" value="Unassembled WGS sequence"/>
</dbReference>
<evidence type="ECO:0000313" key="1">
    <source>
        <dbReference type="EMBL" id="GKV15946.1"/>
    </source>
</evidence>
<name>A0AAV5JU55_9ROSI</name>